<dbReference type="InterPro" id="IPR012334">
    <property type="entry name" value="Pectin_lyas_fold"/>
</dbReference>
<dbReference type="RefSeq" id="WP_343860616.1">
    <property type="nucleotide sequence ID" value="NZ_BAAAFD010000007.1"/>
</dbReference>
<evidence type="ECO:0000313" key="1">
    <source>
        <dbReference type="EMBL" id="GAA0857974.1"/>
    </source>
</evidence>
<reference evidence="2" key="1">
    <citation type="journal article" date="2019" name="Int. J. Syst. Evol. Microbiol.">
        <title>The Global Catalogue of Microorganisms (GCM) 10K type strain sequencing project: providing services to taxonomists for standard genome sequencing and annotation.</title>
        <authorList>
            <consortium name="The Broad Institute Genomics Platform"/>
            <consortium name="The Broad Institute Genome Sequencing Center for Infectious Disease"/>
            <person name="Wu L."/>
            <person name="Ma J."/>
        </authorList>
    </citation>
    <scope>NUCLEOTIDE SEQUENCE [LARGE SCALE GENOMIC DNA]</scope>
    <source>
        <strain evidence="2">JCM 15896</strain>
    </source>
</reference>
<keyword evidence="2" id="KW-1185">Reference proteome</keyword>
<proteinExistence type="predicted"/>
<gene>
    <name evidence="1" type="ORF">GCM10009114_25840</name>
</gene>
<dbReference type="Pfam" id="PF14592">
    <property type="entry name" value="Chondroitinas_B"/>
    <property type="match status" value="1"/>
</dbReference>
<evidence type="ECO:0008006" key="3">
    <source>
        <dbReference type="Google" id="ProtNLM"/>
    </source>
</evidence>
<protein>
    <recommendedName>
        <fullName evidence="3">Right handed beta helix region</fullName>
    </recommendedName>
</protein>
<sequence>MKWWIAALLIITISLWLVLRYTVSGQYLTLKAKQYVELNVPKNTGFRQHGLKWVQSVLASFPTSQLLHYDRSKLNIGFQSHVEDKQANSANSTHQYLVSNVKQLQTTLYNAQPGDLIWLAPGDYQVTKRLSLGASGTQHDPIVLSAKISGSVRLLIDTSEGLYLDKSYWHIRNLIFNGVCQSDARCEHAIHVYGDADHIVIQNNQFIDFNAAIKANGNYANKVNTFADHVNITKNDFYNTKLRQTTTPSSPIDVVGGNNWVVSKNYIADFARVATGKMSVTYGAFMKGGGNDGLFEENVVNCASALAYQSHLDVRIGLSFGDGGTEKAFCQSHQCDTEHNGGKIRNNVILNCVNDVSIYLNKAAGTVISGNTLLNSQGIDARFPQTSVSVVDNYYQGRIQARDGAFISERNNQRIEE</sequence>
<dbReference type="InterPro" id="IPR011050">
    <property type="entry name" value="Pectin_lyase_fold/virulence"/>
</dbReference>
<dbReference type="SMART" id="SM00710">
    <property type="entry name" value="PbH1"/>
    <property type="match status" value="5"/>
</dbReference>
<comment type="caution">
    <text evidence="1">The sequence shown here is derived from an EMBL/GenBank/DDBJ whole genome shotgun (WGS) entry which is preliminary data.</text>
</comment>
<dbReference type="Proteomes" id="UP001500359">
    <property type="component" value="Unassembled WGS sequence"/>
</dbReference>
<evidence type="ECO:0000313" key="2">
    <source>
        <dbReference type="Proteomes" id="UP001500359"/>
    </source>
</evidence>
<organism evidence="1 2">
    <name type="scientific">Aliiglaciecola litoralis</name>
    <dbReference type="NCBI Taxonomy" id="582857"/>
    <lineage>
        <taxon>Bacteria</taxon>
        <taxon>Pseudomonadati</taxon>
        <taxon>Pseudomonadota</taxon>
        <taxon>Gammaproteobacteria</taxon>
        <taxon>Alteromonadales</taxon>
        <taxon>Alteromonadaceae</taxon>
        <taxon>Aliiglaciecola</taxon>
    </lineage>
</organism>
<dbReference type="InterPro" id="IPR006626">
    <property type="entry name" value="PbH1"/>
</dbReference>
<dbReference type="Gene3D" id="2.160.20.10">
    <property type="entry name" value="Single-stranded right-handed beta-helix, Pectin lyase-like"/>
    <property type="match status" value="1"/>
</dbReference>
<dbReference type="EMBL" id="BAAAFD010000007">
    <property type="protein sequence ID" value="GAA0857974.1"/>
    <property type="molecule type" value="Genomic_DNA"/>
</dbReference>
<accession>A0ABP3WWV3</accession>
<name>A0ABP3WWV3_9ALTE</name>
<dbReference type="SUPFAM" id="SSF51126">
    <property type="entry name" value="Pectin lyase-like"/>
    <property type="match status" value="1"/>
</dbReference>
<dbReference type="InterPro" id="IPR039513">
    <property type="entry name" value="PL-6"/>
</dbReference>